<organism evidence="2 3">
    <name type="scientific">Actinoplanes aureus</name>
    <dbReference type="NCBI Taxonomy" id="2792083"/>
    <lineage>
        <taxon>Bacteria</taxon>
        <taxon>Bacillati</taxon>
        <taxon>Actinomycetota</taxon>
        <taxon>Actinomycetes</taxon>
        <taxon>Micromonosporales</taxon>
        <taxon>Micromonosporaceae</taxon>
        <taxon>Actinoplanes</taxon>
    </lineage>
</organism>
<dbReference type="AlphaFoldDB" id="A0A931CG52"/>
<sequence>MTPVQFRGLFPALADRVWLDTPASPPGAVPVTQALMTALTDWRDGRLDASEWERAAPATRLAFARYLGVAPRDVALLGSVAEAAATVAASLPATGTVVIGDDEFRSNLFPWLGLRATGCRIVRARTGPAGRTESILAAIDATTTLVAVSHVLSIDGERVDLNRVRAATHAVGARLFVDATQSLGVLRPELASVRPDYLAVHGYKWLLCPRGAAWLVTPHHDELRPLQPSWKSAVDGGYFGGSPQLASNAARCDTSPAWLSWIGAGAALELMSRLLEAAVEEHCLDLSRTFRDGARHAGAVPVGAGQPSHIAVVRVSDPDALRRRLRSSRVQAYLAGDRLRVGFHYFNNHDDVSAALRALST</sequence>
<evidence type="ECO:0000313" key="3">
    <source>
        <dbReference type="Proteomes" id="UP000598146"/>
    </source>
</evidence>
<dbReference type="PANTHER" id="PTHR43586">
    <property type="entry name" value="CYSTEINE DESULFURASE"/>
    <property type="match status" value="1"/>
</dbReference>
<proteinExistence type="predicted"/>
<evidence type="ECO:0000313" key="2">
    <source>
        <dbReference type="EMBL" id="MBG0566633.1"/>
    </source>
</evidence>
<gene>
    <name evidence="2" type="ORF">I4J89_34825</name>
</gene>
<dbReference type="InterPro" id="IPR015424">
    <property type="entry name" value="PyrdxlP-dep_Trfase"/>
</dbReference>
<keyword evidence="2" id="KW-0808">Transferase</keyword>
<feature type="domain" description="Aminotransferase class V" evidence="1">
    <location>
        <begin position="19"/>
        <end position="291"/>
    </location>
</feature>
<keyword evidence="2" id="KW-0032">Aminotransferase</keyword>
<accession>A0A931CG52</accession>
<dbReference type="SUPFAM" id="SSF53383">
    <property type="entry name" value="PLP-dependent transferases"/>
    <property type="match status" value="1"/>
</dbReference>
<dbReference type="Pfam" id="PF00266">
    <property type="entry name" value="Aminotran_5"/>
    <property type="match status" value="1"/>
</dbReference>
<dbReference type="EMBL" id="JADQTO010000022">
    <property type="protein sequence ID" value="MBG0566633.1"/>
    <property type="molecule type" value="Genomic_DNA"/>
</dbReference>
<protein>
    <submittedName>
        <fullName evidence="2">Aminotransferase class V-fold PLP-dependent enzyme</fullName>
    </submittedName>
</protein>
<keyword evidence="3" id="KW-1185">Reference proteome</keyword>
<dbReference type="InterPro" id="IPR015422">
    <property type="entry name" value="PyrdxlP-dep_Trfase_small"/>
</dbReference>
<dbReference type="Gene3D" id="3.90.1150.10">
    <property type="entry name" value="Aspartate Aminotransferase, domain 1"/>
    <property type="match status" value="1"/>
</dbReference>
<dbReference type="InterPro" id="IPR015421">
    <property type="entry name" value="PyrdxlP-dep_Trfase_major"/>
</dbReference>
<dbReference type="Gene3D" id="3.40.640.10">
    <property type="entry name" value="Type I PLP-dependent aspartate aminotransferase-like (Major domain)"/>
    <property type="match status" value="1"/>
</dbReference>
<comment type="caution">
    <text evidence="2">The sequence shown here is derived from an EMBL/GenBank/DDBJ whole genome shotgun (WGS) entry which is preliminary data.</text>
</comment>
<name>A0A931CG52_9ACTN</name>
<dbReference type="InterPro" id="IPR000192">
    <property type="entry name" value="Aminotrans_V_dom"/>
</dbReference>
<evidence type="ECO:0000259" key="1">
    <source>
        <dbReference type="Pfam" id="PF00266"/>
    </source>
</evidence>
<reference evidence="2" key="1">
    <citation type="submission" date="2020-11" db="EMBL/GenBank/DDBJ databases">
        <title>Isolation and identification of active actinomycetes.</title>
        <authorList>
            <person name="Sun X."/>
        </authorList>
    </citation>
    <scope>NUCLEOTIDE SEQUENCE</scope>
    <source>
        <strain evidence="2">NEAU-A11</strain>
    </source>
</reference>
<dbReference type="GO" id="GO:0008483">
    <property type="term" value="F:transaminase activity"/>
    <property type="evidence" value="ECO:0007669"/>
    <property type="project" value="UniProtKB-KW"/>
</dbReference>
<dbReference type="Proteomes" id="UP000598146">
    <property type="component" value="Unassembled WGS sequence"/>
</dbReference>